<keyword evidence="2" id="KW-1185">Reference proteome</keyword>
<sequence>MRMRREMPSTLFASPEHRALSKRIRKLVRRDLRCSNTRAIQAAIEQNRGSKVFLKPLGRSHLAKVRTADGRELTSHSEILAEVERFYGRLYSSRAERPSVQGANDPRAPLTRHYTEDIPEVDIGEIRTALGQLKNGRAPGDDAHLSRTGQHNTERGRANAGRHLQETSKEAHRPDEKRWLRGSAPGGGCCGQRAPP</sequence>
<protein>
    <submittedName>
        <fullName evidence="1">Uncharacterized protein</fullName>
    </submittedName>
</protein>
<accession>A0ACC1D436</accession>
<dbReference type="Proteomes" id="UP000824533">
    <property type="component" value="Linkage Group LG09"/>
</dbReference>
<proteinExistence type="predicted"/>
<evidence type="ECO:0000313" key="1">
    <source>
        <dbReference type="EMBL" id="KAJ0178581.1"/>
    </source>
</evidence>
<reference evidence="1 2" key="1">
    <citation type="journal article" date="2021" name="Front. Genet.">
        <title>Chromosome-Level Genome Assembly Reveals Significant Gene Expansion in the Toll and IMD Signaling Pathways of Dendrolimus kikuchii.</title>
        <authorList>
            <person name="Zhou J."/>
            <person name="Wu P."/>
            <person name="Xiong Z."/>
            <person name="Liu N."/>
            <person name="Zhao N."/>
            <person name="Ji M."/>
            <person name="Qiu Y."/>
            <person name="Yang B."/>
        </authorList>
    </citation>
    <scope>NUCLEOTIDE SEQUENCE [LARGE SCALE GENOMIC DNA]</scope>
    <source>
        <strain evidence="1">Ann1</strain>
    </source>
</reference>
<dbReference type="EMBL" id="CM034395">
    <property type="protein sequence ID" value="KAJ0178581.1"/>
    <property type="molecule type" value="Genomic_DNA"/>
</dbReference>
<evidence type="ECO:0000313" key="2">
    <source>
        <dbReference type="Proteomes" id="UP000824533"/>
    </source>
</evidence>
<organism evidence="1 2">
    <name type="scientific">Dendrolimus kikuchii</name>
    <dbReference type="NCBI Taxonomy" id="765133"/>
    <lineage>
        <taxon>Eukaryota</taxon>
        <taxon>Metazoa</taxon>
        <taxon>Ecdysozoa</taxon>
        <taxon>Arthropoda</taxon>
        <taxon>Hexapoda</taxon>
        <taxon>Insecta</taxon>
        <taxon>Pterygota</taxon>
        <taxon>Neoptera</taxon>
        <taxon>Endopterygota</taxon>
        <taxon>Lepidoptera</taxon>
        <taxon>Glossata</taxon>
        <taxon>Ditrysia</taxon>
        <taxon>Bombycoidea</taxon>
        <taxon>Lasiocampidae</taxon>
        <taxon>Dendrolimus</taxon>
    </lineage>
</organism>
<comment type="caution">
    <text evidence="1">The sequence shown here is derived from an EMBL/GenBank/DDBJ whole genome shotgun (WGS) entry which is preliminary data.</text>
</comment>
<gene>
    <name evidence="1" type="ORF">K1T71_005356</name>
</gene>
<name>A0ACC1D436_9NEOP</name>